<sequence>MKNDKTNGLIIEGDVYVPQKTDNPDNRCEKCECDWCDGEKLGDRLCEAVAYGDEYLILSHELTNRIKGQ</sequence>
<accession>A0AC61RJP5</accession>
<evidence type="ECO:0000313" key="1">
    <source>
        <dbReference type="EMBL" id="TGY79986.1"/>
    </source>
</evidence>
<protein>
    <submittedName>
        <fullName evidence="1">Uncharacterized protein</fullName>
    </submittedName>
</protein>
<name>A0AC61RJP5_9BACT</name>
<dbReference type="Proteomes" id="UP000306319">
    <property type="component" value="Unassembled WGS sequence"/>
</dbReference>
<reference evidence="1" key="1">
    <citation type="submission" date="2019-04" db="EMBL/GenBank/DDBJ databases">
        <title>Microbes associate with the intestines of laboratory mice.</title>
        <authorList>
            <person name="Navarre W."/>
            <person name="Wong E."/>
            <person name="Huang K."/>
            <person name="Tropini C."/>
            <person name="Ng K."/>
            <person name="Yu B."/>
        </authorList>
    </citation>
    <scope>NUCLEOTIDE SEQUENCE</scope>
    <source>
        <strain evidence="1">NM04_E33</strain>
    </source>
</reference>
<keyword evidence="2" id="KW-1185">Reference proteome</keyword>
<evidence type="ECO:0000313" key="2">
    <source>
        <dbReference type="Proteomes" id="UP000306319"/>
    </source>
</evidence>
<dbReference type="EMBL" id="SRYB01000004">
    <property type="protein sequence ID" value="TGY79986.1"/>
    <property type="molecule type" value="Genomic_DNA"/>
</dbReference>
<organism evidence="1 2">
    <name type="scientific">Lepagella muris</name>
    <dbReference type="NCBI Taxonomy" id="3032870"/>
    <lineage>
        <taxon>Bacteria</taxon>
        <taxon>Pseudomonadati</taxon>
        <taxon>Bacteroidota</taxon>
        <taxon>Bacteroidia</taxon>
        <taxon>Bacteroidales</taxon>
        <taxon>Muribaculaceae</taxon>
        <taxon>Lepagella</taxon>
    </lineage>
</organism>
<gene>
    <name evidence="1" type="ORF">E5331_04145</name>
</gene>
<comment type="caution">
    <text evidence="1">The sequence shown here is derived from an EMBL/GenBank/DDBJ whole genome shotgun (WGS) entry which is preliminary data.</text>
</comment>
<proteinExistence type="predicted"/>